<keyword evidence="1" id="KW-0472">Membrane</keyword>
<reference evidence="3 4" key="1">
    <citation type="submission" date="2016-01" db="EMBL/GenBank/DDBJ databases">
        <title>Highly variable Streptococcus oralis are common among viridans streptococci isolated from primates.</title>
        <authorList>
            <person name="Denapaite D."/>
            <person name="Rieger M."/>
            <person name="Koendgen S."/>
            <person name="Brueckner R."/>
            <person name="Ochigava I."/>
            <person name="Kappeler P."/>
            <person name="Maetz-Rensing K."/>
            <person name="Leendertz F."/>
            <person name="Hakenbeck R."/>
        </authorList>
    </citation>
    <scope>NUCLEOTIDE SEQUENCE [LARGE SCALE GENOMIC DNA]</scope>
    <source>
        <strain evidence="3 4">DD21</strain>
    </source>
</reference>
<evidence type="ECO:0000256" key="1">
    <source>
        <dbReference type="SAM" id="Phobius"/>
    </source>
</evidence>
<dbReference type="OrthoDB" id="791606at2"/>
<evidence type="ECO:0000259" key="2">
    <source>
        <dbReference type="Pfam" id="PF18167"/>
    </source>
</evidence>
<feature type="domain" description="CD-NTase-associated protein 16 NUDIX" evidence="2">
    <location>
        <begin position="46"/>
        <end position="242"/>
    </location>
</feature>
<gene>
    <name evidence="3" type="ORF">SORDD21_01303</name>
</gene>
<name>A0A139PJE7_STROR</name>
<dbReference type="Pfam" id="PF18167">
    <property type="entry name" value="Sa_NUDIX"/>
    <property type="match status" value="1"/>
</dbReference>
<evidence type="ECO:0000313" key="4">
    <source>
        <dbReference type="Proteomes" id="UP000070053"/>
    </source>
</evidence>
<protein>
    <recommendedName>
        <fullName evidence="2">CD-NTase-associated protein 16 NUDIX domain-containing protein</fullName>
    </recommendedName>
</protein>
<dbReference type="PATRIC" id="fig|1303.81.peg.1583"/>
<feature type="transmembrane region" description="Helical" evidence="1">
    <location>
        <begin position="12"/>
        <end position="31"/>
    </location>
</feature>
<proteinExistence type="predicted"/>
<dbReference type="EMBL" id="LQZP01000311">
    <property type="protein sequence ID" value="KXT90379.1"/>
    <property type="molecule type" value="Genomic_DNA"/>
</dbReference>
<dbReference type="InterPro" id="IPR040829">
    <property type="entry name" value="Cap16_NUDIX"/>
</dbReference>
<dbReference type="AlphaFoldDB" id="A0A139PJE7"/>
<keyword evidence="1" id="KW-0812">Transmembrane</keyword>
<sequence length="242" mass="28821">MMWLIDKFISEVISFVVGVFLMFIWTNRKYFGLWISTNVTKAREDQVRFSIAYLFRIKIDGKYLLVKNEKISDQYQPVGGVYRNFDSFVDIANKLEVTDEKKENFRVPNDLRVYVQSKNVIKFLEWFKTRRNREVNVVREFIEEIIDKNILEIQNLRDIEFEFIRTYDSGLHYAEQFSSYEILLHDIFEVRLKSNDAEKLKQYVDSSSDNYLILVEQTDILRKAVTIGGVDYKIGEQTINIL</sequence>
<comment type="caution">
    <text evidence="3">The sequence shown here is derived from an EMBL/GenBank/DDBJ whole genome shotgun (WGS) entry which is preliminary data.</text>
</comment>
<keyword evidence="1" id="KW-1133">Transmembrane helix</keyword>
<accession>A0A139PJE7</accession>
<dbReference type="Proteomes" id="UP000070053">
    <property type="component" value="Unassembled WGS sequence"/>
</dbReference>
<organism evidence="3 4">
    <name type="scientific">Streptococcus oralis</name>
    <dbReference type="NCBI Taxonomy" id="1303"/>
    <lineage>
        <taxon>Bacteria</taxon>
        <taxon>Bacillati</taxon>
        <taxon>Bacillota</taxon>
        <taxon>Bacilli</taxon>
        <taxon>Lactobacillales</taxon>
        <taxon>Streptococcaceae</taxon>
        <taxon>Streptococcus</taxon>
    </lineage>
</organism>
<evidence type="ECO:0000313" key="3">
    <source>
        <dbReference type="EMBL" id="KXT90379.1"/>
    </source>
</evidence>